<organism evidence="4 5">
    <name type="scientific">Coemansia guatemalensis</name>
    <dbReference type="NCBI Taxonomy" id="2761395"/>
    <lineage>
        <taxon>Eukaryota</taxon>
        <taxon>Fungi</taxon>
        <taxon>Fungi incertae sedis</taxon>
        <taxon>Zoopagomycota</taxon>
        <taxon>Kickxellomycotina</taxon>
        <taxon>Kickxellomycetes</taxon>
        <taxon>Kickxellales</taxon>
        <taxon>Kickxellaceae</taxon>
        <taxon>Coemansia</taxon>
    </lineage>
</organism>
<dbReference type="InterPro" id="IPR016197">
    <property type="entry name" value="Chromo-like_dom_sf"/>
</dbReference>
<accession>A0A9W8I1F1</accession>
<dbReference type="Gene3D" id="2.40.50.40">
    <property type="match status" value="1"/>
</dbReference>
<dbReference type="InterPro" id="IPR023780">
    <property type="entry name" value="Chromo_domain"/>
</dbReference>
<feature type="domain" description="Chromo" evidence="3">
    <location>
        <begin position="165"/>
        <end position="213"/>
    </location>
</feature>
<dbReference type="Pfam" id="PF17919">
    <property type="entry name" value="RT_RNaseH_2"/>
    <property type="match status" value="1"/>
</dbReference>
<dbReference type="SMART" id="SM00298">
    <property type="entry name" value="CHROMO"/>
    <property type="match status" value="1"/>
</dbReference>
<dbReference type="InterPro" id="IPR050951">
    <property type="entry name" value="Retrovirus_Pol_polyprotein"/>
</dbReference>
<dbReference type="PANTHER" id="PTHR37984:SF5">
    <property type="entry name" value="PROTEIN NYNRIN-LIKE"/>
    <property type="match status" value="1"/>
</dbReference>
<dbReference type="CDD" id="cd00024">
    <property type="entry name" value="CD_CSD"/>
    <property type="match status" value="1"/>
</dbReference>
<name>A0A9W8I1F1_9FUNG</name>
<keyword evidence="5" id="KW-1185">Reference proteome</keyword>
<keyword evidence="1" id="KW-0511">Multifunctional enzyme</keyword>
<dbReference type="SUPFAM" id="SSF54160">
    <property type="entry name" value="Chromo domain-like"/>
    <property type="match status" value="1"/>
</dbReference>
<dbReference type="PANTHER" id="PTHR37984">
    <property type="entry name" value="PROTEIN CBG26694"/>
    <property type="match status" value="1"/>
</dbReference>
<comment type="caution">
    <text evidence="4">The sequence shown here is derived from an EMBL/GenBank/DDBJ whole genome shotgun (WGS) entry which is preliminary data.</text>
</comment>
<dbReference type="EMBL" id="JANBUO010000007">
    <property type="protein sequence ID" value="KAJ2809220.1"/>
    <property type="molecule type" value="Genomic_DNA"/>
</dbReference>
<evidence type="ECO:0000313" key="5">
    <source>
        <dbReference type="Proteomes" id="UP001140094"/>
    </source>
</evidence>
<proteinExistence type="predicted"/>
<evidence type="ECO:0000256" key="2">
    <source>
        <dbReference type="SAM" id="MobiDB-lite"/>
    </source>
</evidence>
<dbReference type="PROSITE" id="PS50013">
    <property type="entry name" value="CHROMO_2"/>
    <property type="match status" value="1"/>
</dbReference>
<evidence type="ECO:0000256" key="1">
    <source>
        <dbReference type="ARBA" id="ARBA00023268"/>
    </source>
</evidence>
<dbReference type="InterPro" id="IPR043502">
    <property type="entry name" value="DNA/RNA_pol_sf"/>
</dbReference>
<evidence type="ECO:0000259" key="3">
    <source>
        <dbReference type="PROSITE" id="PS50013"/>
    </source>
</evidence>
<dbReference type="OrthoDB" id="5592677at2759"/>
<dbReference type="InterPro" id="IPR000953">
    <property type="entry name" value="Chromo/chromo_shadow_dom"/>
</dbReference>
<evidence type="ECO:0000313" key="4">
    <source>
        <dbReference type="EMBL" id="KAJ2809220.1"/>
    </source>
</evidence>
<dbReference type="AlphaFoldDB" id="A0A9W8I1F1"/>
<feature type="region of interest" description="Disordered" evidence="2">
    <location>
        <begin position="466"/>
        <end position="505"/>
    </location>
</feature>
<protein>
    <recommendedName>
        <fullName evidence="3">Chromo domain-containing protein</fullName>
    </recommendedName>
</protein>
<dbReference type="Proteomes" id="UP001140094">
    <property type="component" value="Unassembled WGS sequence"/>
</dbReference>
<gene>
    <name evidence="4" type="ORF">H4R20_000284</name>
</gene>
<feature type="compositionally biased region" description="Acidic residues" evidence="2">
    <location>
        <begin position="473"/>
        <end position="493"/>
    </location>
</feature>
<dbReference type="GO" id="GO:0003824">
    <property type="term" value="F:catalytic activity"/>
    <property type="evidence" value="ECO:0007669"/>
    <property type="project" value="UniProtKB-KW"/>
</dbReference>
<reference evidence="4" key="1">
    <citation type="submission" date="2022-07" db="EMBL/GenBank/DDBJ databases">
        <title>Phylogenomic reconstructions and comparative analyses of Kickxellomycotina fungi.</title>
        <authorList>
            <person name="Reynolds N.K."/>
            <person name="Stajich J.E."/>
            <person name="Barry K."/>
            <person name="Grigoriev I.V."/>
            <person name="Crous P."/>
            <person name="Smith M.E."/>
        </authorList>
    </citation>
    <scope>NUCLEOTIDE SEQUENCE</scope>
    <source>
        <strain evidence="4">NRRL 1565</strain>
    </source>
</reference>
<sequence>MEWDMQLPLVMFGCNVAMHRGIGMLPAMAMFGRDVKSPSVLQRAVQDLTAELSLEMLTKFRNLIVHPDVVRNMSEYQAQMVLDFNKSHPIADLQHGDRVILIDRTTGRCKVTPTGPFRILSVVRNGGFKLERDDAPDAVEPPIGTFKAHHLIPVDKSARLPADMYKVNFIHDHCLRAGKAPLYLVHWRGFTAQHDTWEPATSFDDPSLVAAYQATKLPKIHAQLQKAKQAGCKHDSRRHALDKAGGDPFYQALSIKPTEEGAAVKAKQRLSKAELESLEPHWRDLKVCLMDIKHLYIPPRGTPLTLHVDAASAGIGAVLLAHRSEATDDVMPVAYFSKAFDGMQGHRHATWREAKGLLEEVNHFYLYLDGCINLQVESDASTVILLFAHKTQHDSDDLSQFRAELSALGVTKDLLVHRPGVEQQMADWLLHAKKNLRQRKGHKVAVVGTMCRQDICWPNDWLDPDHELSDSDANTDESSDEEEDDNAELDVEASAESNAWAERRAQRRDSWEHVRRCNSLALQDMPEAHEFLECQETDEALQCWRQLCEQRDRTPRGVHTPNFREVEQMQVHNGVLEHLVVSRCPGIQGTFVPMLTIDQAREFAVAVHEEIRHRGYQTTLAAIRE</sequence>
<dbReference type="InterPro" id="IPR041577">
    <property type="entry name" value="RT_RNaseH_2"/>
</dbReference>
<dbReference type="SUPFAM" id="SSF56672">
    <property type="entry name" value="DNA/RNA polymerases"/>
    <property type="match status" value="1"/>
</dbReference>
<dbReference type="Pfam" id="PF00385">
    <property type="entry name" value="Chromo"/>
    <property type="match status" value="1"/>
</dbReference>